<reference evidence="2 4" key="1">
    <citation type="submission" date="2015-11" db="EMBL/GenBank/DDBJ databases">
        <title>Genomic analysis of 38 Legionella species identifies large and diverse effector repertoires.</title>
        <authorList>
            <person name="Burstein D."/>
            <person name="Amaro F."/>
            <person name="Zusman T."/>
            <person name="Lifshitz Z."/>
            <person name="Cohen O."/>
            <person name="Gilbert J.A."/>
            <person name="Pupko T."/>
            <person name="Shuman H.A."/>
            <person name="Segal G."/>
        </authorList>
    </citation>
    <scope>NUCLEOTIDE SEQUENCE [LARGE SCALE GENOMIC DNA]</scope>
    <source>
        <strain evidence="2 4">WO-44C</strain>
    </source>
</reference>
<feature type="transmembrane region" description="Helical" evidence="1">
    <location>
        <begin position="150"/>
        <end position="169"/>
    </location>
</feature>
<organism evidence="2 4">
    <name type="scientific">Legionella feeleii</name>
    <dbReference type="NCBI Taxonomy" id="453"/>
    <lineage>
        <taxon>Bacteria</taxon>
        <taxon>Pseudomonadati</taxon>
        <taxon>Pseudomonadota</taxon>
        <taxon>Gammaproteobacteria</taxon>
        <taxon>Legionellales</taxon>
        <taxon>Legionellaceae</taxon>
        <taxon>Legionella</taxon>
    </lineage>
</organism>
<dbReference type="EMBL" id="LNYB01000080">
    <property type="protein sequence ID" value="KTC96763.1"/>
    <property type="molecule type" value="Genomic_DNA"/>
</dbReference>
<dbReference type="STRING" id="453.Lfee_1675"/>
<gene>
    <name evidence="2" type="ORF">Lfee_1675</name>
    <name evidence="3" type="ORF">NCTC12022_01297</name>
</gene>
<dbReference type="OrthoDB" id="5637128at2"/>
<dbReference type="AlphaFoldDB" id="A0A0W0TML1"/>
<sequence>MLEYFSEIEIEHLRALKANLSVKPKDYFFHRIENFDEFRQINASMWLWQWRYLYSGLTLVVETFKELVNAVSSLLTLHFSVAEEHFYKAPKAALAVLAKLTLDIGLLCLHLTRLTTLLIATFFPQLTWLSLTAASYAMTFLSYPVLGTPGLVIGLGAYTLCASLFIQSVTHEKPKKYKRQSNWRQELEDFDSLLDQVISDRQQIRQVLNQAIEEENMEFSKLPQLDKSPGKQQRFFSNPAKLKKDYRLLKGASETTKEMKETIAQLSLALESYPDFCSKLAVSDPHYISQIYKDTAEHHATVLALAKEVLGLIENLGHQRKGISENRTESQFSYQ</sequence>
<evidence type="ECO:0000313" key="4">
    <source>
        <dbReference type="Proteomes" id="UP000054698"/>
    </source>
</evidence>
<dbReference type="Proteomes" id="UP000251942">
    <property type="component" value="Unassembled WGS sequence"/>
</dbReference>
<keyword evidence="4" id="KW-1185">Reference proteome</keyword>
<dbReference type="EMBL" id="UASS01000011">
    <property type="protein sequence ID" value="SPX60565.1"/>
    <property type="molecule type" value="Genomic_DNA"/>
</dbReference>
<dbReference type="Proteomes" id="UP000054698">
    <property type="component" value="Unassembled WGS sequence"/>
</dbReference>
<keyword evidence="1" id="KW-1133">Transmembrane helix</keyword>
<keyword evidence="1" id="KW-0472">Membrane</keyword>
<protein>
    <submittedName>
        <fullName evidence="2">Uncharacterized protein</fullName>
    </submittedName>
</protein>
<evidence type="ECO:0000256" key="1">
    <source>
        <dbReference type="SAM" id="Phobius"/>
    </source>
</evidence>
<dbReference type="PATRIC" id="fig|453.4.peg.1846"/>
<evidence type="ECO:0000313" key="2">
    <source>
        <dbReference type="EMBL" id="KTC96763.1"/>
    </source>
</evidence>
<keyword evidence="1" id="KW-0812">Transmembrane</keyword>
<accession>A0A0W0TML1</accession>
<evidence type="ECO:0000313" key="5">
    <source>
        <dbReference type="Proteomes" id="UP000251942"/>
    </source>
</evidence>
<reference evidence="3 5" key="2">
    <citation type="submission" date="2018-06" db="EMBL/GenBank/DDBJ databases">
        <authorList>
            <consortium name="Pathogen Informatics"/>
            <person name="Doyle S."/>
        </authorList>
    </citation>
    <scope>NUCLEOTIDE SEQUENCE [LARGE SCALE GENOMIC DNA]</scope>
    <source>
        <strain evidence="3 5">NCTC12022</strain>
    </source>
</reference>
<name>A0A0W0TML1_9GAMM</name>
<evidence type="ECO:0000313" key="3">
    <source>
        <dbReference type="EMBL" id="SPX60565.1"/>
    </source>
</evidence>
<feature type="transmembrane region" description="Helical" evidence="1">
    <location>
        <begin position="117"/>
        <end position="138"/>
    </location>
</feature>
<proteinExistence type="predicted"/>
<dbReference type="RefSeq" id="WP_058445755.1">
    <property type="nucleotide sequence ID" value="NZ_CAAAHT010000003.1"/>
</dbReference>